<reference evidence="5" key="2">
    <citation type="journal article" date="2021" name="Microbiome">
        <title>Successional dynamics and alternative stable states in a saline activated sludge microbial community over 9 years.</title>
        <authorList>
            <person name="Wang Y."/>
            <person name="Ye J."/>
            <person name="Ju F."/>
            <person name="Liu L."/>
            <person name="Boyd J.A."/>
            <person name="Deng Y."/>
            <person name="Parks D.H."/>
            <person name="Jiang X."/>
            <person name="Yin X."/>
            <person name="Woodcroft B.J."/>
            <person name="Tyson G.W."/>
            <person name="Hugenholtz P."/>
            <person name="Polz M.F."/>
            <person name="Zhang T."/>
        </authorList>
    </citation>
    <scope>NUCLEOTIDE SEQUENCE</scope>
    <source>
        <strain evidence="5">HKST-UBA80</strain>
    </source>
</reference>
<proteinExistence type="predicted"/>
<dbReference type="Proteomes" id="UP000714817">
    <property type="component" value="Unassembled WGS sequence"/>
</dbReference>
<dbReference type="InterPro" id="IPR001537">
    <property type="entry name" value="SpoU_MeTrfase"/>
</dbReference>
<dbReference type="InterPro" id="IPR029026">
    <property type="entry name" value="tRNA_m1G_MTases_N"/>
</dbReference>
<organism evidence="5 6">
    <name type="scientific">candidate division WWE3 bacterium</name>
    <dbReference type="NCBI Taxonomy" id="2053526"/>
    <lineage>
        <taxon>Bacteria</taxon>
        <taxon>Katanobacteria</taxon>
    </lineage>
</organism>
<feature type="transmembrane region" description="Helical" evidence="3">
    <location>
        <begin position="20"/>
        <end position="40"/>
    </location>
</feature>
<keyword evidence="3" id="KW-0472">Membrane</keyword>
<evidence type="ECO:0000256" key="2">
    <source>
        <dbReference type="ARBA" id="ARBA00022679"/>
    </source>
</evidence>
<dbReference type="SUPFAM" id="SSF75217">
    <property type="entry name" value="alpha/beta knot"/>
    <property type="match status" value="1"/>
</dbReference>
<evidence type="ECO:0000313" key="6">
    <source>
        <dbReference type="Proteomes" id="UP000714817"/>
    </source>
</evidence>
<feature type="domain" description="tRNA/rRNA methyltransferase SpoU type" evidence="4">
    <location>
        <begin position="4"/>
        <end position="154"/>
    </location>
</feature>
<dbReference type="GO" id="GO:0006396">
    <property type="term" value="P:RNA processing"/>
    <property type="evidence" value="ECO:0007669"/>
    <property type="project" value="InterPro"/>
</dbReference>
<dbReference type="EMBL" id="JAGQNY010000012">
    <property type="protein sequence ID" value="MCA9302348.1"/>
    <property type="molecule type" value="Genomic_DNA"/>
</dbReference>
<dbReference type="PANTHER" id="PTHR46429:SF1">
    <property type="entry name" value="23S RRNA (GUANOSINE-2'-O-)-METHYLTRANSFERASE RLMB"/>
    <property type="match status" value="1"/>
</dbReference>
<accession>A0A955E2N0</accession>
<evidence type="ECO:0000256" key="3">
    <source>
        <dbReference type="SAM" id="Phobius"/>
    </source>
</evidence>
<dbReference type="InterPro" id="IPR004441">
    <property type="entry name" value="rRNA_MeTrfase_TrmH"/>
</dbReference>
<dbReference type="GO" id="GO:0005829">
    <property type="term" value="C:cytosol"/>
    <property type="evidence" value="ECO:0007669"/>
    <property type="project" value="TreeGrafter"/>
</dbReference>
<keyword evidence="3" id="KW-1133">Transmembrane helix</keyword>
<evidence type="ECO:0000313" key="5">
    <source>
        <dbReference type="EMBL" id="MCA9302348.1"/>
    </source>
</evidence>
<protein>
    <submittedName>
        <fullName evidence="5">TrmH family RNA methyltransferase</fullName>
    </submittedName>
</protein>
<dbReference type="GO" id="GO:0003723">
    <property type="term" value="F:RNA binding"/>
    <property type="evidence" value="ECO:0007669"/>
    <property type="project" value="InterPro"/>
</dbReference>
<keyword evidence="3" id="KW-0812">Transmembrane</keyword>
<name>A0A955E2N0_UNCKA</name>
<dbReference type="InterPro" id="IPR029028">
    <property type="entry name" value="Alpha/beta_knot_MTases"/>
</dbReference>
<dbReference type="AlphaFoldDB" id="A0A955E2N0"/>
<dbReference type="PANTHER" id="PTHR46429">
    <property type="entry name" value="23S RRNA (GUANOSINE-2'-O-)-METHYLTRANSFERASE RLMB"/>
    <property type="match status" value="1"/>
</dbReference>
<dbReference type="GO" id="GO:0008173">
    <property type="term" value="F:RNA methyltransferase activity"/>
    <property type="evidence" value="ECO:0007669"/>
    <property type="project" value="InterPro"/>
</dbReference>
<reference evidence="5" key="1">
    <citation type="submission" date="2020-04" db="EMBL/GenBank/DDBJ databases">
        <authorList>
            <person name="Zhang T."/>
        </authorList>
    </citation>
    <scope>NUCLEOTIDE SEQUENCE</scope>
    <source>
        <strain evidence="5">HKST-UBA80</strain>
    </source>
</reference>
<dbReference type="GO" id="GO:0032259">
    <property type="term" value="P:methylation"/>
    <property type="evidence" value="ECO:0007669"/>
    <property type="project" value="UniProtKB-KW"/>
</dbReference>
<keyword evidence="2" id="KW-0808">Transferase</keyword>
<evidence type="ECO:0000256" key="1">
    <source>
        <dbReference type="ARBA" id="ARBA00022603"/>
    </source>
</evidence>
<evidence type="ECO:0000259" key="4">
    <source>
        <dbReference type="Pfam" id="PF00588"/>
    </source>
</evidence>
<keyword evidence="1 5" id="KW-0489">Methyltransferase</keyword>
<gene>
    <name evidence="5" type="ORF">KDA10_03270</name>
</gene>
<dbReference type="Gene3D" id="3.40.1280.10">
    <property type="match status" value="1"/>
</dbReference>
<sequence>MTNIYIALENIRSLYNVGAIFRTASFFGIYNIFLIGYSGMDLTVTGKPKLHEKLAKSALGSEKDLNTKTFESTTAFIEYCRKQKINLFSIEQCSTSEPLQSLSALENDTAIVFGNEVEGVSEEMLSNSNKIFEITKFGKHNSLNVTTACGIVLYQITKILK</sequence>
<dbReference type="Pfam" id="PF00588">
    <property type="entry name" value="SpoU_methylase"/>
    <property type="match status" value="1"/>
</dbReference>
<comment type="caution">
    <text evidence="5">The sequence shown here is derived from an EMBL/GenBank/DDBJ whole genome shotgun (WGS) entry which is preliminary data.</text>
</comment>